<dbReference type="OrthoDB" id="4779214at2759"/>
<feature type="compositionally biased region" description="Basic and acidic residues" evidence="1">
    <location>
        <begin position="10"/>
        <end position="21"/>
    </location>
</feature>
<gene>
    <name evidence="2" type="ORF">VFPPC_03493</name>
</gene>
<dbReference type="KEGG" id="pchm:VFPPC_03493"/>
<proteinExistence type="predicted"/>
<feature type="compositionally biased region" description="Polar residues" evidence="1">
    <location>
        <begin position="25"/>
        <end position="47"/>
    </location>
</feature>
<dbReference type="RefSeq" id="XP_018147683.1">
    <property type="nucleotide sequence ID" value="XM_018282988.1"/>
</dbReference>
<evidence type="ECO:0000313" key="3">
    <source>
        <dbReference type="Proteomes" id="UP000078397"/>
    </source>
</evidence>
<organism evidence="2 3">
    <name type="scientific">Pochonia chlamydosporia 170</name>
    <dbReference type="NCBI Taxonomy" id="1380566"/>
    <lineage>
        <taxon>Eukaryota</taxon>
        <taxon>Fungi</taxon>
        <taxon>Dikarya</taxon>
        <taxon>Ascomycota</taxon>
        <taxon>Pezizomycotina</taxon>
        <taxon>Sordariomycetes</taxon>
        <taxon>Hypocreomycetidae</taxon>
        <taxon>Hypocreales</taxon>
        <taxon>Clavicipitaceae</taxon>
        <taxon>Pochonia</taxon>
    </lineage>
</organism>
<feature type="compositionally biased region" description="Basic and acidic residues" evidence="1">
    <location>
        <begin position="109"/>
        <end position="121"/>
    </location>
</feature>
<evidence type="ECO:0000313" key="2">
    <source>
        <dbReference type="EMBL" id="OAQ71146.1"/>
    </source>
</evidence>
<dbReference type="Proteomes" id="UP000078397">
    <property type="component" value="Unassembled WGS sequence"/>
</dbReference>
<keyword evidence="3" id="KW-1185">Reference proteome</keyword>
<evidence type="ECO:0000256" key="1">
    <source>
        <dbReference type="SAM" id="MobiDB-lite"/>
    </source>
</evidence>
<dbReference type="AlphaFoldDB" id="A0A179FZP1"/>
<name>A0A179FZP1_METCM</name>
<comment type="caution">
    <text evidence="2">The sequence shown here is derived from an EMBL/GenBank/DDBJ whole genome shotgun (WGS) entry which is preliminary data.</text>
</comment>
<dbReference type="GeneID" id="28846982"/>
<accession>A0A179FZP1</accession>
<sequence>MSRYQAADNDSGHFSDRRRDYYSPGPQSGKTSNSRVPGQENQPQGLNESYYRESAAALGIPMNDGSRSHSVPPPNSAVVRLPRSPSPSSSRSSSRSDRGRSHARSYRGASRDFERSPDPVHRARGIINSNFSQTRAGIGAGIVGAVVGGLIAKQASEAAFRRRQKQSGRPRRHSTENVPRVASTVLGAVAGALGANAITHRLEDARERSKSQQLAWEERYGREEDLPHYDTGRPQDLNHRNGKGYLYDARDYDDAGNGGYWKHDDRGPRRQYIEETRYYHERY</sequence>
<dbReference type="EMBL" id="LSBJ02000002">
    <property type="protein sequence ID" value="OAQ71146.1"/>
    <property type="molecule type" value="Genomic_DNA"/>
</dbReference>
<protein>
    <submittedName>
        <fullName evidence="2">Uncharacterized protein</fullName>
    </submittedName>
</protein>
<feature type="compositionally biased region" description="Low complexity" evidence="1">
    <location>
        <begin position="80"/>
        <end position="93"/>
    </location>
</feature>
<dbReference type="STRING" id="1380566.A0A179FZP1"/>
<reference evidence="2 3" key="1">
    <citation type="journal article" date="2016" name="PLoS Pathog.">
        <title>Biosynthesis of antibiotic leucinostatins in bio-control fungus Purpureocillium lilacinum and their inhibition on phytophthora revealed by genome mining.</title>
        <authorList>
            <person name="Wang G."/>
            <person name="Liu Z."/>
            <person name="Lin R."/>
            <person name="Li E."/>
            <person name="Mao Z."/>
            <person name="Ling J."/>
            <person name="Yang Y."/>
            <person name="Yin W.B."/>
            <person name="Xie B."/>
        </authorList>
    </citation>
    <scope>NUCLEOTIDE SEQUENCE [LARGE SCALE GENOMIC DNA]</scope>
    <source>
        <strain evidence="2">170</strain>
    </source>
</reference>
<feature type="region of interest" description="Disordered" evidence="1">
    <location>
        <begin position="1"/>
        <end position="121"/>
    </location>
</feature>